<reference evidence="5 6" key="1">
    <citation type="submission" date="2019-08" db="EMBL/GenBank/DDBJ databases">
        <title>Whole genome of Aphis craccivora.</title>
        <authorList>
            <person name="Voronova N.V."/>
            <person name="Shulinski R.S."/>
            <person name="Bandarenka Y.V."/>
            <person name="Zhorov D.G."/>
            <person name="Warner D."/>
        </authorList>
    </citation>
    <scope>NUCLEOTIDE SEQUENCE [LARGE SCALE GENOMIC DNA]</scope>
    <source>
        <strain evidence="5">180601</strain>
        <tissue evidence="5">Whole Body</tissue>
    </source>
</reference>
<dbReference type="EMBL" id="VUJU01003710">
    <property type="protein sequence ID" value="KAF0756986.1"/>
    <property type="molecule type" value="Genomic_DNA"/>
</dbReference>
<keyword evidence="6" id="KW-1185">Reference proteome</keyword>
<proteinExistence type="predicted"/>
<accession>A0A6G0YJ97</accession>
<dbReference type="OrthoDB" id="6339427at2759"/>
<dbReference type="InterPro" id="IPR036259">
    <property type="entry name" value="MFS_trans_sf"/>
</dbReference>
<evidence type="ECO:0000313" key="6">
    <source>
        <dbReference type="Proteomes" id="UP000478052"/>
    </source>
</evidence>
<dbReference type="GO" id="GO:0016020">
    <property type="term" value="C:membrane"/>
    <property type="evidence" value="ECO:0007669"/>
    <property type="project" value="UniProtKB-SubCell"/>
</dbReference>
<gene>
    <name evidence="5" type="ORF">FWK35_00012398</name>
</gene>
<protein>
    <submittedName>
        <fullName evidence="5">Facilitated trehalose transporter Tret1-like</fullName>
    </submittedName>
</protein>
<keyword evidence="4" id="KW-0472">Membrane</keyword>
<sequence length="161" mass="18287">VRKLKSQIQRAEVKITALMSEHNVAFLADLHGLLQGCFPDPVSQRKEQKQQLMSLSCIDNCRNAFRRSLWYELDTLNYRADCRTVFIGFGPVPWVIVEEIFSMKVKPYGVSFAAAINWLMIAQASSNCRNGEANIDFYFKADLHGLLQECFPDPVIAKVNA</sequence>
<dbReference type="Proteomes" id="UP000478052">
    <property type="component" value="Unassembled WGS sequence"/>
</dbReference>
<dbReference type="Pfam" id="PF00083">
    <property type="entry name" value="Sugar_tr"/>
    <property type="match status" value="1"/>
</dbReference>
<dbReference type="InterPro" id="IPR005828">
    <property type="entry name" value="MFS_sugar_transport-like"/>
</dbReference>
<evidence type="ECO:0000256" key="1">
    <source>
        <dbReference type="ARBA" id="ARBA00004370"/>
    </source>
</evidence>
<name>A0A6G0YJ97_APHCR</name>
<comment type="caution">
    <text evidence="5">The sequence shown here is derived from an EMBL/GenBank/DDBJ whole genome shotgun (WGS) entry which is preliminary data.</text>
</comment>
<keyword evidence="2" id="KW-0812">Transmembrane</keyword>
<dbReference type="AlphaFoldDB" id="A0A6G0YJ97"/>
<keyword evidence="3" id="KW-1133">Transmembrane helix</keyword>
<evidence type="ECO:0000313" key="5">
    <source>
        <dbReference type="EMBL" id="KAF0756986.1"/>
    </source>
</evidence>
<comment type="subcellular location">
    <subcellularLocation>
        <location evidence="1">Membrane</location>
    </subcellularLocation>
</comment>
<evidence type="ECO:0000256" key="2">
    <source>
        <dbReference type="ARBA" id="ARBA00022692"/>
    </source>
</evidence>
<dbReference type="GO" id="GO:0022857">
    <property type="term" value="F:transmembrane transporter activity"/>
    <property type="evidence" value="ECO:0007669"/>
    <property type="project" value="InterPro"/>
</dbReference>
<dbReference type="Gene3D" id="1.20.1250.20">
    <property type="entry name" value="MFS general substrate transporter like domains"/>
    <property type="match status" value="1"/>
</dbReference>
<feature type="non-terminal residue" evidence="5">
    <location>
        <position position="1"/>
    </location>
</feature>
<evidence type="ECO:0000256" key="3">
    <source>
        <dbReference type="ARBA" id="ARBA00022989"/>
    </source>
</evidence>
<evidence type="ECO:0000256" key="4">
    <source>
        <dbReference type="ARBA" id="ARBA00023136"/>
    </source>
</evidence>
<organism evidence="5 6">
    <name type="scientific">Aphis craccivora</name>
    <name type="common">Cowpea aphid</name>
    <dbReference type="NCBI Taxonomy" id="307492"/>
    <lineage>
        <taxon>Eukaryota</taxon>
        <taxon>Metazoa</taxon>
        <taxon>Ecdysozoa</taxon>
        <taxon>Arthropoda</taxon>
        <taxon>Hexapoda</taxon>
        <taxon>Insecta</taxon>
        <taxon>Pterygota</taxon>
        <taxon>Neoptera</taxon>
        <taxon>Paraneoptera</taxon>
        <taxon>Hemiptera</taxon>
        <taxon>Sternorrhyncha</taxon>
        <taxon>Aphidomorpha</taxon>
        <taxon>Aphidoidea</taxon>
        <taxon>Aphididae</taxon>
        <taxon>Aphidini</taxon>
        <taxon>Aphis</taxon>
        <taxon>Aphis</taxon>
    </lineage>
</organism>